<dbReference type="EMBL" id="MFZM01000005">
    <property type="protein sequence ID" value="OGK24607.1"/>
    <property type="molecule type" value="Genomic_DNA"/>
</dbReference>
<protein>
    <recommendedName>
        <fullName evidence="1">Transposase IS200-like domain-containing protein</fullName>
    </recommendedName>
</protein>
<dbReference type="PANTHER" id="PTHR34322:SF2">
    <property type="entry name" value="TRANSPOSASE IS200-LIKE DOMAIN-CONTAINING PROTEIN"/>
    <property type="match status" value="1"/>
</dbReference>
<gene>
    <name evidence="2" type="ORF">A3C24_02345</name>
</gene>
<dbReference type="SUPFAM" id="SSF143422">
    <property type="entry name" value="Transposase IS200-like"/>
    <property type="match status" value="1"/>
</dbReference>
<dbReference type="Proteomes" id="UP000177159">
    <property type="component" value="Unassembled WGS sequence"/>
</dbReference>
<dbReference type="Pfam" id="PF01797">
    <property type="entry name" value="Y1_Tnp"/>
    <property type="match status" value="1"/>
</dbReference>
<dbReference type="InterPro" id="IPR036515">
    <property type="entry name" value="Transposase_17_sf"/>
</dbReference>
<dbReference type="Gene3D" id="3.30.70.1290">
    <property type="entry name" value="Transposase IS200-like"/>
    <property type="match status" value="1"/>
</dbReference>
<dbReference type="GO" id="GO:0004803">
    <property type="term" value="F:transposase activity"/>
    <property type="evidence" value="ECO:0007669"/>
    <property type="project" value="InterPro"/>
</dbReference>
<name>A0A1F7GZP8_9BACT</name>
<evidence type="ECO:0000313" key="3">
    <source>
        <dbReference type="Proteomes" id="UP000177159"/>
    </source>
</evidence>
<evidence type="ECO:0000259" key="1">
    <source>
        <dbReference type="SMART" id="SM01321"/>
    </source>
</evidence>
<reference evidence="2 3" key="1">
    <citation type="journal article" date="2016" name="Nat. Commun.">
        <title>Thousands of microbial genomes shed light on interconnected biogeochemical processes in an aquifer system.</title>
        <authorList>
            <person name="Anantharaman K."/>
            <person name="Brown C.T."/>
            <person name="Hug L.A."/>
            <person name="Sharon I."/>
            <person name="Castelle C.J."/>
            <person name="Probst A.J."/>
            <person name="Thomas B.C."/>
            <person name="Singh A."/>
            <person name="Wilkins M.J."/>
            <person name="Karaoz U."/>
            <person name="Brodie E.L."/>
            <person name="Williams K.H."/>
            <person name="Hubbard S.S."/>
            <person name="Banfield J.F."/>
        </authorList>
    </citation>
    <scope>NUCLEOTIDE SEQUENCE [LARGE SCALE GENOMIC DNA]</scope>
</reference>
<organism evidence="2 3">
    <name type="scientific">Candidatus Roizmanbacteria bacterium RIFCSPHIGHO2_02_FULL_37_24</name>
    <dbReference type="NCBI Taxonomy" id="1802037"/>
    <lineage>
        <taxon>Bacteria</taxon>
        <taxon>Candidatus Roizmaniibacteriota</taxon>
    </lineage>
</organism>
<dbReference type="InterPro" id="IPR002686">
    <property type="entry name" value="Transposase_17"/>
</dbReference>
<dbReference type="SMART" id="SM01321">
    <property type="entry name" value="Y1_Tnp"/>
    <property type="match status" value="1"/>
</dbReference>
<dbReference type="GO" id="GO:0003677">
    <property type="term" value="F:DNA binding"/>
    <property type="evidence" value="ECO:0007669"/>
    <property type="project" value="InterPro"/>
</dbReference>
<dbReference type="PANTHER" id="PTHR34322">
    <property type="entry name" value="TRANSPOSASE, Y1_TNP DOMAIN-CONTAINING"/>
    <property type="match status" value="1"/>
</dbReference>
<feature type="domain" description="Transposase IS200-like" evidence="1">
    <location>
        <begin position="9"/>
        <end position="153"/>
    </location>
</feature>
<sequence length="229" mass="27036">MPGRKIPLIQGEYYHVYNRGVNRQKIFSGRESYERAYKAIFFYQNVNLPMKLSDFNKLPPCEQQVLFDKTRSEKKFHVEILSFVLMPNHFHFQLKQLSDHGISIFMSNFENSYARYLNTAIERVGPLYQGRFKTQHIKTREQFIHTSAYIHLNPYSSGVLSSTEELLQYKYSSLSFYSGKEKDDLIATEKILSYFSNRDSYMKFVLDRADYQKRLKSNSKLKSHSRGGI</sequence>
<evidence type="ECO:0000313" key="2">
    <source>
        <dbReference type="EMBL" id="OGK24607.1"/>
    </source>
</evidence>
<dbReference type="AlphaFoldDB" id="A0A1F7GZP8"/>
<proteinExistence type="predicted"/>
<accession>A0A1F7GZP8</accession>
<comment type="caution">
    <text evidence="2">The sequence shown here is derived from an EMBL/GenBank/DDBJ whole genome shotgun (WGS) entry which is preliminary data.</text>
</comment>
<dbReference type="GO" id="GO:0006313">
    <property type="term" value="P:DNA transposition"/>
    <property type="evidence" value="ECO:0007669"/>
    <property type="project" value="InterPro"/>
</dbReference>